<dbReference type="InterPro" id="IPR058317">
    <property type="entry name" value="DUF8004"/>
</dbReference>
<feature type="compositionally biased region" description="Polar residues" evidence="1">
    <location>
        <begin position="537"/>
        <end position="559"/>
    </location>
</feature>
<evidence type="ECO:0000313" key="3">
    <source>
        <dbReference type="EMBL" id="ETS80587.1"/>
    </source>
</evidence>
<dbReference type="PANTHER" id="PTHR39601:SF1">
    <property type="entry name" value="CHORIOGENIN HMINOR"/>
    <property type="match status" value="1"/>
</dbReference>
<accession>W3X592</accession>
<dbReference type="KEGG" id="pfy:PFICI_08116"/>
<name>W3X592_PESFW</name>
<feature type="region of interest" description="Disordered" evidence="1">
    <location>
        <begin position="116"/>
        <end position="137"/>
    </location>
</feature>
<keyword evidence="4" id="KW-1185">Reference proteome</keyword>
<organism evidence="3 4">
    <name type="scientific">Pestalotiopsis fici (strain W106-1 / CGMCC3.15140)</name>
    <dbReference type="NCBI Taxonomy" id="1229662"/>
    <lineage>
        <taxon>Eukaryota</taxon>
        <taxon>Fungi</taxon>
        <taxon>Dikarya</taxon>
        <taxon>Ascomycota</taxon>
        <taxon>Pezizomycotina</taxon>
        <taxon>Sordariomycetes</taxon>
        <taxon>Xylariomycetidae</taxon>
        <taxon>Amphisphaeriales</taxon>
        <taxon>Sporocadaceae</taxon>
        <taxon>Pestalotiopsis</taxon>
    </lineage>
</organism>
<dbReference type="AlphaFoldDB" id="W3X592"/>
<evidence type="ECO:0000313" key="4">
    <source>
        <dbReference type="Proteomes" id="UP000030651"/>
    </source>
</evidence>
<dbReference type="OrthoDB" id="4114825at2759"/>
<evidence type="ECO:0000256" key="1">
    <source>
        <dbReference type="SAM" id="MobiDB-lite"/>
    </source>
</evidence>
<protein>
    <recommendedName>
        <fullName evidence="2">DUF8004 domain-containing protein</fullName>
    </recommendedName>
</protein>
<evidence type="ECO:0000259" key="2">
    <source>
        <dbReference type="Pfam" id="PF26013"/>
    </source>
</evidence>
<feature type="compositionally biased region" description="Low complexity" evidence="1">
    <location>
        <begin position="116"/>
        <end position="127"/>
    </location>
</feature>
<dbReference type="OMA" id="PAWEQYA"/>
<sequence>MSLQRHFSLYNGVSERSRGWKSRRTDPAATTEAQLSNNSNIMRWDGAARSSIPWDCLKKDPELWQKVGDCYVHLCGQGQSRRGPAFKVSFSTLQEAKCQPLLDRFMSEESKRSISALSRSRSKSVSKSSDRQPRIELYIPAPPNSDKQQAYSYHLATRNFFAFVFRRSLVGEHLGEALINLMHSMHESRSPDADNVADLMGYMDEEGYLEMKNRPAYALANLRLAETFQLRDLYIEAFAHCCGMSERLSSCPEYQLVSSVTRKLMRRAVVEMEVKLGQIGKMLSTFLQDELSEAYLGLSPGARAHMERFRTLLQGFYAAKLGYYPPRSIHARTTIFEANVYQTLQDDFEALYQYLVDENFEPTAGVLPSAQGGICALQSVQSFDTRCKYSTLKNPLPLLPNISQQVNSRRMSWFGKQPKLSIRERVECHIALMKATNESKMQLLKNDLVRAYRKFEEDCIFAPIKGDKQEQISLTDARKVRWILVYTMYQTLLQATRAPDEVKDCARAPYSLCISTSNLPPWDHPIPSFIWRQSDLVSRNPSTSTDGRSGQSDGRSTPESPVLEIKPDIDYLALCNKDVEAYIESEMARSPVVEAPARRPKGLSRSNTFRRSMRVFGCREDDKTPTGSKSRRKSQHYQEITVQGYGNGMNDLEPMPTEDESSVAVMVAQIKNTVTTSRSASTASQSSSVYASASEDGSASTAATSFMGSLTSSPVKTSRAYPWELCRSGTIGSTTRDKDEGVVLPRAMSMGSTSRPLSAFFESRGSQKQSRPARYRHSHMEPPKPRFAMHKHDLSKISSSDEILEDIKTFSELHSSQLKTENIVWDSYNDLGGLTEIDAMPPRRVSTIF</sequence>
<dbReference type="InParanoid" id="W3X592"/>
<dbReference type="PANTHER" id="PTHR39601">
    <property type="entry name" value="CHORIOGENIN HMINOR"/>
    <property type="match status" value="1"/>
</dbReference>
<feature type="domain" description="DUF8004" evidence="2">
    <location>
        <begin position="197"/>
        <end position="287"/>
    </location>
</feature>
<dbReference type="GeneID" id="19273129"/>
<feature type="region of interest" description="Disordered" evidence="1">
    <location>
        <begin position="593"/>
        <end position="638"/>
    </location>
</feature>
<proteinExistence type="predicted"/>
<feature type="region of interest" description="Disordered" evidence="1">
    <location>
        <begin position="761"/>
        <end position="784"/>
    </location>
</feature>
<dbReference type="eggNOG" id="ENOG502RYFW">
    <property type="taxonomic scope" value="Eukaryota"/>
</dbReference>
<reference evidence="4" key="1">
    <citation type="journal article" date="2015" name="BMC Genomics">
        <title>Genomic and transcriptomic analysis of the endophytic fungus Pestalotiopsis fici reveals its lifestyle and high potential for synthesis of natural products.</title>
        <authorList>
            <person name="Wang X."/>
            <person name="Zhang X."/>
            <person name="Liu L."/>
            <person name="Xiang M."/>
            <person name="Wang W."/>
            <person name="Sun X."/>
            <person name="Che Y."/>
            <person name="Guo L."/>
            <person name="Liu G."/>
            <person name="Guo L."/>
            <person name="Wang C."/>
            <person name="Yin W.B."/>
            <person name="Stadler M."/>
            <person name="Zhang X."/>
            <person name="Liu X."/>
        </authorList>
    </citation>
    <scope>NUCLEOTIDE SEQUENCE [LARGE SCALE GENOMIC DNA]</scope>
    <source>
        <strain evidence="4">W106-1 / CGMCC3.15140</strain>
    </source>
</reference>
<feature type="region of interest" description="Disordered" evidence="1">
    <location>
        <begin position="537"/>
        <end position="562"/>
    </location>
</feature>
<dbReference type="Pfam" id="PF26013">
    <property type="entry name" value="DUF8004"/>
    <property type="match status" value="1"/>
</dbReference>
<gene>
    <name evidence="3" type="ORF">PFICI_08116</name>
</gene>
<dbReference type="Proteomes" id="UP000030651">
    <property type="component" value="Unassembled WGS sequence"/>
</dbReference>
<dbReference type="HOGENOM" id="CLU_010761_0_0_1"/>
<dbReference type="RefSeq" id="XP_007834888.1">
    <property type="nucleotide sequence ID" value="XM_007836697.1"/>
</dbReference>
<dbReference type="EMBL" id="KI912113">
    <property type="protein sequence ID" value="ETS80587.1"/>
    <property type="molecule type" value="Genomic_DNA"/>
</dbReference>
<dbReference type="STRING" id="1229662.W3X592"/>